<dbReference type="RefSeq" id="WP_207860648.1">
    <property type="nucleotide sequence ID" value="NZ_JAFREP010000018.1"/>
</dbReference>
<gene>
    <name evidence="2" type="ORF">J3U88_19610</name>
</gene>
<dbReference type="Proteomes" id="UP000664417">
    <property type="component" value="Unassembled WGS sequence"/>
</dbReference>
<organism evidence="2 3">
    <name type="scientific">Acanthopleuribacter pedis</name>
    <dbReference type="NCBI Taxonomy" id="442870"/>
    <lineage>
        <taxon>Bacteria</taxon>
        <taxon>Pseudomonadati</taxon>
        <taxon>Acidobacteriota</taxon>
        <taxon>Holophagae</taxon>
        <taxon>Acanthopleuribacterales</taxon>
        <taxon>Acanthopleuribacteraceae</taxon>
        <taxon>Acanthopleuribacter</taxon>
    </lineage>
</organism>
<dbReference type="AlphaFoldDB" id="A0A8J7QMG4"/>
<sequence length="53" mass="5798">MESSGTLDKRKAAENFAKHGDAVGLTQERATGPRQGMWRANQPQIATFIQKPA</sequence>
<reference evidence="2" key="1">
    <citation type="submission" date="2021-03" db="EMBL/GenBank/DDBJ databases">
        <authorList>
            <person name="Wang G."/>
        </authorList>
    </citation>
    <scope>NUCLEOTIDE SEQUENCE</scope>
    <source>
        <strain evidence="2">KCTC 12899</strain>
    </source>
</reference>
<evidence type="ECO:0000313" key="3">
    <source>
        <dbReference type="Proteomes" id="UP000664417"/>
    </source>
</evidence>
<keyword evidence="3" id="KW-1185">Reference proteome</keyword>
<dbReference type="EMBL" id="JAFREP010000018">
    <property type="protein sequence ID" value="MBO1320695.1"/>
    <property type="molecule type" value="Genomic_DNA"/>
</dbReference>
<proteinExistence type="predicted"/>
<feature type="compositionally biased region" description="Basic and acidic residues" evidence="1">
    <location>
        <begin position="7"/>
        <end position="21"/>
    </location>
</feature>
<evidence type="ECO:0000313" key="2">
    <source>
        <dbReference type="EMBL" id="MBO1320695.1"/>
    </source>
</evidence>
<evidence type="ECO:0000256" key="1">
    <source>
        <dbReference type="SAM" id="MobiDB-lite"/>
    </source>
</evidence>
<comment type="caution">
    <text evidence="2">The sequence shown here is derived from an EMBL/GenBank/DDBJ whole genome shotgun (WGS) entry which is preliminary data.</text>
</comment>
<protein>
    <submittedName>
        <fullName evidence="2">Uncharacterized protein</fullName>
    </submittedName>
</protein>
<accession>A0A8J7QMG4</accession>
<name>A0A8J7QMG4_9BACT</name>
<feature type="region of interest" description="Disordered" evidence="1">
    <location>
        <begin position="1"/>
        <end position="40"/>
    </location>
</feature>